<accession>A0A927IEK9</accession>
<reference evidence="1" key="1">
    <citation type="submission" date="2020-09" db="EMBL/GenBank/DDBJ databases">
        <title>Pelagicoccus enzymogenes sp. nov. with an EPS production, isolated from marine sediment.</title>
        <authorList>
            <person name="Feng X."/>
        </authorList>
    </citation>
    <scope>NUCLEOTIDE SEQUENCE</scope>
    <source>
        <strain evidence="1">NFK12</strain>
    </source>
</reference>
<protein>
    <submittedName>
        <fullName evidence="1">Uncharacterized protein</fullName>
    </submittedName>
</protein>
<evidence type="ECO:0000313" key="1">
    <source>
        <dbReference type="EMBL" id="MBD5779157.1"/>
    </source>
</evidence>
<dbReference type="RefSeq" id="WP_191616294.1">
    <property type="nucleotide sequence ID" value="NZ_JACYFG010000007.1"/>
</dbReference>
<dbReference type="Proteomes" id="UP000622317">
    <property type="component" value="Unassembled WGS sequence"/>
</dbReference>
<dbReference type="EMBL" id="JACYFG010000007">
    <property type="protein sequence ID" value="MBD5779157.1"/>
    <property type="molecule type" value="Genomic_DNA"/>
</dbReference>
<evidence type="ECO:0000313" key="2">
    <source>
        <dbReference type="Proteomes" id="UP000622317"/>
    </source>
</evidence>
<sequence length="187" mass="20946">MDGYKQTIGSTGKVLKQAEQSLQATSASARCLTYIGVLRKEVKNHLIAISTILTLTLVPHVDASKRIAFSLIEQQGEETIFLMVTEQIDDYYMHVGIGHGEPPIKLTEEEFSLLRYKLLGMDISAYESNIPPDFEKNYAIILRNDYGGEGDSGTTYSVPKDETPKKIKEWISLMKKISGIQKTNRSN</sequence>
<gene>
    <name evidence="1" type="ORF">IEN85_06600</name>
</gene>
<keyword evidence="2" id="KW-1185">Reference proteome</keyword>
<name>A0A927IEK9_9BACT</name>
<dbReference type="AlphaFoldDB" id="A0A927IEK9"/>
<comment type="caution">
    <text evidence="1">The sequence shown here is derived from an EMBL/GenBank/DDBJ whole genome shotgun (WGS) entry which is preliminary data.</text>
</comment>
<proteinExistence type="predicted"/>
<organism evidence="1 2">
    <name type="scientific">Pelagicoccus enzymogenes</name>
    <dbReference type="NCBI Taxonomy" id="2773457"/>
    <lineage>
        <taxon>Bacteria</taxon>
        <taxon>Pseudomonadati</taxon>
        <taxon>Verrucomicrobiota</taxon>
        <taxon>Opitutia</taxon>
        <taxon>Puniceicoccales</taxon>
        <taxon>Pelagicoccaceae</taxon>
        <taxon>Pelagicoccus</taxon>
    </lineage>
</organism>